<comment type="pathway">
    <text evidence="10">Isoprenoid biosynthesis; isopentenyl diphosphate biosynthesis via DXP pathway; isopentenyl diphosphate from 1-deoxy-D-xylulose 5-phosphate: step 3/6.</text>
</comment>
<dbReference type="InterPro" id="IPR006204">
    <property type="entry name" value="GHMP_kinase_N_dom"/>
</dbReference>
<evidence type="ECO:0000259" key="12">
    <source>
        <dbReference type="Pfam" id="PF08544"/>
    </source>
</evidence>
<keyword evidence="5 10" id="KW-0547">Nucleotide-binding</keyword>
<dbReference type="HAMAP" id="MF_00061">
    <property type="entry name" value="IspE"/>
    <property type="match status" value="1"/>
</dbReference>
<feature type="active site" evidence="10">
    <location>
        <position position="145"/>
    </location>
</feature>
<proteinExistence type="inferred from homology"/>
<evidence type="ECO:0000256" key="6">
    <source>
        <dbReference type="ARBA" id="ARBA00022777"/>
    </source>
</evidence>
<organism evidence="13">
    <name type="scientific">Hellea balneolensis</name>
    <dbReference type="NCBI Taxonomy" id="287478"/>
    <lineage>
        <taxon>Bacteria</taxon>
        <taxon>Pseudomonadati</taxon>
        <taxon>Pseudomonadota</taxon>
        <taxon>Alphaproteobacteria</taxon>
        <taxon>Maricaulales</taxon>
        <taxon>Robiginitomaculaceae</taxon>
        <taxon>Hellea</taxon>
    </lineage>
</organism>
<dbReference type="Pfam" id="PF00288">
    <property type="entry name" value="GHMP_kinases_N"/>
    <property type="match status" value="1"/>
</dbReference>
<dbReference type="InterPro" id="IPR013750">
    <property type="entry name" value="GHMP_kinase_C_dom"/>
</dbReference>
<evidence type="ECO:0000256" key="1">
    <source>
        <dbReference type="ARBA" id="ARBA00009684"/>
    </source>
</evidence>
<dbReference type="NCBIfam" id="NF011202">
    <property type="entry name" value="PRK14608.1"/>
    <property type="match status" value="1"/>
</dbReference>
<evidence type="ECO:0000256" key="9">
    <source>
        <dbReference type="ARBA" id="ARBA00032554"/>
    </source>
</evidence>
<evidence type="ECO:0000256" key="4">
    <source>
        <dbReference type="ARBA" id="ARBA00022679"/>
    </source>
</evidence>
<comment type="function">
    <text evidence="10">Catalyzes the phosphorylation of the position 2 hydroxy group of 4-diphosphocytidyl-2C-methyl-D-erythritol.</text>
</comment>
<evidence type="ECO:0000256" key="3">
    <source>
        <dbReference type="ARBA" id="ARBA00017473"/>
    </source>
</evidence>
<sequence length="291" mass="31001">MATQSQTYEETPYKDTARAKINLTLHVGPRDSDGYHPLHSLVVFADFGDELTAVPDDNFSLKSKGPFASDLPGPDENLLMTSVQTISEHNDVPVRLAYQLTKNLPVASGIGGGSADAAAALRLLAKANVVSWDEHAEQFLPFGADVPVCYLSRTAVIEGIGEQIQPWPGLGQIPAVLVNPGMAVSTAEVFGLFDHVGTSSEFALPYGSLAEMAKAGRNDLQPIAIHLVPEIRDVLKALEAQKGCELSRMSGSGASCFGLFSSLRTAKVAQKSIAARHPDWWCKACLLGDAS</sequence>
<dbReference type="InterPro" id="IPR014721">
    <property type="entry name" value="Ribsml_uS5_D2-typ_fold_subgr"/>
</dbReference>
<reference evidence="13" key="1">
    <citation type="journal article" date="2020" name="mSystems">
        <title>Genome- and Community-Level Interaction Insights into Carbon Utilization and Element Cycling Functions of Hydrothermarchaeota in Hydrothermal Sediment.</title>
        <authorList>
            <person name="Zhou Z."/>
            <person name="Liu Y."/>
            <person name="Xu W."/>
            <person name="Pan J."/>
            <person name="Luo Z.H."/>
            <person name="Li M."/>
        </authorList>
    </citation>
    <scope>NUCLEOTIDE SEQUENCE [LARGE SCALE GENOMIC DNA]</scope>
    <source>
        <strain evidence="13">HyVt-538</strain>
    </source>
</reference>
<dbReference type="EC" id="2.7.1.148" evidence="2 10"/>
<feature type="domain" description="GHMP kinase N-terminal" evidence="11">
    <location>
        <begin position="79"/>
        <end position="149"/>
    </location>
</feature>
<protein>
    <recommendedName>
        <fullName evidence="3 10">4-diphosphocytidyl-2-C-methyl-D-erythritol kinase</fullName>
        <shortName evidence="10">CMK</shortName>
        <ecNumber evidence="2 10">2.7.1.148</ecNumber>
    </recommendedName>
    <alternativeName>
        <fullName evidence="9 10">4-(cytidine-5'-diphospho)-2-C-methyl-D-erythritol kinase</fullName>
    </alternativeName>
</protein>
<feature type="binding site" evidence="10">
    <location>
        <begin position="105"/>
        <end position="115"/>
    </location>
    <ligand>
        <name>ATP</name>
        <dbReference type="ChEBI" id="CHEBI:30616"/>
    </ligand>
</feature>
<evidence type="ECO:0000259" key="11">
    <source>
        <dbReference type="Pfam" id="PF00288"/>
    </source>
</evidence>
<comment type="caution">
    <text evidence="13">The sequence shown here is derived from an EMBL/GenBank/DDBJ whole genome shotgun (WGS) entry which is preliminary data.</text>
</comment>
<dbReference type="GO" id="GO:0050515">
    <property type="term" value="F:4-(cytidine 5'-diphospho)-2-C-methyl-D-erythritol kinase activity"/>
    <property type="evidence" value="ECO:0007669"/>
    <property type="project" value="UniProtKB-UniRule"/>
</dbReference>
<accession>A0A7V5U0V8</accession>
<dbReference type="AlphaFoldDB" id="A0A7V5U0V8"/>
<dbReference type="InterPro" id="IPR020568">
    <property type="entry name" value="Ribosomal_Su5_D2-typ_SF"/>
</dbReference>
<evidence type="ECO:0000256" key="10">
    <source>
        <dbReference type="HAMAP-Rule" id="MF_00061"/>
    </source>
</evidence>
<comment type="catalytic activity">
    <reaction evidence="10">
        <text>4-CDP-2-C-methyl-D-erythritol + ATP = 4-CDP-2-C-methyl-D-erythritol 2-phosphate + ADP + H(+)</text>
        <dbReference type="Rhea" id="RHEA:18437"/>
        <dbReference type="ChEBI" id="CHEBI:15378"/>
        <dbReference type="ChEBI" id="CHEBI:30616"/>
        <dbReference type="ChEBI" id="CHEBI:57823"/>
        <dbReference type="ChEBI" id="CHEBI:57919"/>
        <dbReference type="ChEBI" id="CHEBI:456216"/>
        <dbReference type="EC" id="2.7.1.148"/>
    </reaction>
</comment>
<keyword evidence="6 10" id="KW-0418">Kinase</keyword>
<dbReference type="PANTHER" id="PTHR43527:SF2">
    <property type="entry name" value="4-DIPHOSPHOCYTIDYL-2-C-METHYL-D-ERYTHRITOL KINASE, CHLOROPLASTIC"/>
    <property type="match status" value="1"/>
</dbReference>
<dbReference type="InterPro" id="IPR036554">
    <property type="entry name" value="GHMP_kinase_C_sf"/>
</dbReference>
<dbReference type="Gene3D" id="3.30.70.890">
    <property type="entry name" value="GHMP kinase, C-terminal domain"/>
    <property type="match status" value="1"/>
</dbReference>
<evidence type="ECO:0000256" key="5">
    <source>
        <dbReference type="ARBA" id="ARBA00022741"/>
    </source>
</evidence>
<dbReference type="UniPathway" id="UPA00056">
    <property type="reaction ID" value="UER00094"/>
</dbReference>
<dbReference type="SUPFAM" id="SSF55060">
    <property type="entry name" value="GHMP Kinase, C-terminal domain"/>
    <property type="match status" value="1"/>
</dbReference>
<name>A0A7V5U0V8_9PROT</name>
<feature type="domain" description="GHMP kinase C-terminal" evidence="12">
    <location>
        <begin position="210"/>
        <end position="275"/>
    </location>
</feature>
<dbReference type="GO" id="GO:0005524">
    <property type="term" value="F:ATP binding"/>
    <property type="evidence" value="ECO:0007669"/>
    <property type="project" value="UniProtKB-UniRule"/>
</dbReference>
<dbReference type="Proteomes" id="UP000885806">
    <property type="component" value="Unassembled WGS sequence"/>
</dbReference>
<evidence type="ECO:0000256" key="8">
    <source>
        <dbReference type="ARBA" id="ARBA00023229"/>
    </source>
</evidence>
<keyword evidence="8 10" id="KW-0414">Isoprene biosynthesis</keyword>
<dbReference type="PIRSF" id="PIRSF010376">
    <property type="entry name" value="IspE"/>
    <property type="match status" value="1"/>
</dbReference>
<dbReference type="GO" id="GO:0019288">
    <property type="term" value="P:isopentenyl diphosphate biosynthetic process, methylerythritol 4-phosphate pathway"/>
    <property type="evidence" value="ECO:0007669"/>
    <property type="project" value="UniProtKB-UniRule"/>
</dbReference>
<dbReference type="GO" id="GO:0016114">
    <property type="term" value="P:terpenoid biosynthetic process"/>
    <property type="evidence" value="ECO:0007669"/>
    <property type="project" value="InterPro"/>
</dbReference>
<keyword evidence="4 10" id="KW-0808">Transferase</keyword>
<comment type="similarity">
    <text evidence="1 10">Belongs to the GHMP kinase family. IspE subfamily.</text>
</comment>
<dbReference type="Gene3D" id="3.30.230.10">
    <property type="match status" value="1"/>
</dbReference>
<evidence type="ECO:0000313" key="13">
    <source>
        <dbReference type="EMBL" id="HHI88320.1"/>
    </source>
</evidence>
<keyword evidence="7 10" id="KW-0067">ATP-binding</keyword>
<evidence type="ECO:0000256" key="2">
    <source>
        <dbReference type="ARBA" id="ARBA00012052"/>
    </source>
</evidence>
<dbReference type="SUPFAM" id="SSF54211">
    <property type="entry name" value="Ribosomal protein S5 domain 2-like"/>
    <property type="match status" value="1"/>
</dbReference>
<feature type="active site" evidence="10">
    <location>
        <position position="20"/>
    </location>
</feature>
<dbReference type="PANTHER" id="PTHR43527">
    <property type="entry name" value="4-DIPHOSPHOCYTIDYL-2-C-METHYL-D-ERYTHRITOL KINASE, CHLOROPLASTIC"/>
    <property type="match status" value="1"/>
</dbReference>
<dbReference type="EMBL" id="DROP01000004">
    <property type="protein sequence ID" value="HHI88320.1"/>
    <property type="molecule type" value="Genomic_DNA"/>
</dbReference>
<dbReference type="InterPro" id="IPR004424">
    <property type="entry name" value="IspE"/>
</dbReference>
<evidence type="ECO:0000256" key="7">
    <source>
        <dbReference type="ARBA" id="ARBA00022840"/>
    </source>
</evidence>
<dbReference type="Pfam" id="PF08544">
    <property type="entry name" value="GHMP_kinases_C"/>
    <property type="match status" value="1"/>
</dbReference>
<gene>
    <name evidence="10" type="primary">ispE</name>
    <name evidence="13" type="ORF">ENK01_00070</name>
</gene>